<organism evidence="1 2">
    <name type="scientific">Candida boidinii</name>
    <name type="common">Yeast</name>
    <dbReference type="NCBI Taxonomy" id="5477"/>
    <lineage>
        <taxon>Eukaryota</taxon>
        <taxon>Fungi</taxon>
        <taxon>Dikarya</taxon>
        <taxon>Ascomycota</taxon>
        <taxon>Saccharomycotina</taxon>
        <taxon>Pichiomycetes</taxon>
        <taxon>Pichiales</taxon>
        <taxon>Pichiaceae</taxon>
        <taxon>Ogataea</taxon>
        <taxon>Ogataea/Candida clade</taxon>
    </lineage>
</organism>
<dbReference type="EMBL" id="BSXV01003720">
    <property type="protein sequence ID" value="GME98858.1"/>
    <property type="molecule type" value="Genomic_DNA"/>
</dbReference>
<sequence>MAPVAAVAESLESEVNEEKLESMDTDLSKQEQAQSQVQPGNDPFKEDETSTMLPVKPVELGTDTEMQDVIVPVNEKTSLEAETVKTENISSVADSGLESDVVVTPAIVVDSSVIATSKIDDAQEQKKEDDDDDDEEEEEDIPLPAKPTLILDDNKINEIRQQLLVGTSGWTVDGLEKLNATLMEIVWDDRMKIDKTVTLEKIATVLEKKFSKH</sequence>
<accession>A0ACB5U0Y4</accession>
<name>A0ACB5U0Y4_CANBO</name>
<dbReference type="Proteomes" id="UP001165101">
    <property type="component" value="Unassembled WGS sequence"/>
</dbReference>
<evidence type="ECO:0000313" key="2">
    <source>
        <dbReference type="Proteomes" id="UP001165101"/>
    </source>
</evidence>
<proteinExistence type="predicted"/>
<reference evidence="1" key="1">
    <citation type="submission" date="2023-04" db="EMBL/GenBank/DDBJ databases">
        <title>Candida boidinii NBRC 1967.</title>
        <authorList>
            <person name="Ichikawa N."/>
            <person name="Sato H."/>
            <person name="Tonouchi N."/>
        </authorList>
    </citation>
    <scope>NUCLEOTIDE SEQUENCE</scope>
    <source>
        <strain evidence="1">NBRC 1967</strain>
    </source>
</reference>
<protein>
    <submittedName>
        <fullName evidence="1">Unnamed protein product</fullName>
    </submittedName>
</protein>
<gene>
    <name evidence="1" type="ORF">Cboi01_000510700</name>
</gene>
<evidence type="ECO:0000313" key="1">
    <source>
        <dbReference type="EMBL" id="GME98858.1"/>
    </source>
</evidence>
<keyword evidence="2" id="KW-1185">Reference proteome</keyword>
<comment type="caution">
    <text evidence="1">The sequence shown here is derived from an EMBL/GenBank/DDBJ whole genome shotgun (WGS) entry which is preliminary data.</text>
</comment>